<dbReference type="GeneID" id="63911638"/>
<evidence type="ECO:0000313" key="1">
    <source>
        <dbReference type="EMBL" id="QDH85069.1"/>
    </source>
</evidence>
<dbReference type="InterPro" id="IPR009061">
    <property type="entry name" value="DNA-bd_dom_put_sf"/>
</dbReference>
<dbReference type="EMBL" id="MN010758">
    <property type="protein sequence ID" value="QDH85069.1"/>
    <property type="molecule type" value="Genomic_DNA"/>
</dbReference>
<evidence type="ECO:0000313" key="2">
    <source>
        <dbReference type="Proteomes" id="UP000318136"/>
    </source>
</evidence>
<gene>
    <name evidence="1" type="primary">32</name>
    <name evidence="1" type="ORF">SEA_DARDANUS_32</name>
</gene>
<dbReference type="KEGG" id="vg:63911638"/>
<sequence length="95" mass="10977">MIEYMSRGDVAEYLNLSVDTIKSYDRNGYMPEPDCKVGRVFGWKRSTIDAWAENRPGRGTRTDCPFWTNGADGHRVTCERKQGHRGKHQRGELAW</sequence>
<dbReference type="Proteomes" id="UP000318136">
    <property type="component" value="Segment"/>
</dbReference>
<organism evidence="1 2">
    <name type="scientific">Gordonia phage Dardanus</name>
    <dbReference type="NCBI Taxonomy" id="2588489"/>
    <lineage>
        <taxon>Viruses</taxon>
        <taxon>Duplodnaviria</taxon>
        <taxon>Heunggongvirae</taxon>
        <taxon>Uroviricota</taxon>
        <taxon>Caudoviricetes</taxon>
        <taxon>Ruthgordonvirinae</taxon>
        <taxon>Dardanusvirus</taxon>
        <taxon>Dardanusvirus dardanus</taxon>
    </lineage>
</organism>
<keyword evidence="2" id="KW-1185">Reference proteome</keyword>
<proteinExistence type="predicted"/>
<name>A0A514CX28_9CAUD</name>
<dbReference type="RefSeq" id="YP_010050900.1">
    <property type="nucleotide sequence ID" value="NC_054435.1"/>
</dbReference>
<dbReference type="SUPFAM" id="SSF46955">
    <property type="entry name" value="Putative DNA-binding domain"/>
    <property type="match status" value="1"/>
</dbReference>
<accession>A0A514CX28</accession>
<protein>
    <submittedName>
        <fullName evidence="1">SsDNA binding protein</fullName>
    </submittedName>
</protein>
<reference evidence="1 2" key="1">
    <citation type="submission" date="2019-05" db="EMBL/GenBank/DDBJ databases">
        <authorList>
            <person name="Bordelon H.A."/>
            <person name="Brister E.M."/>
            <person name="Bryans A.M."/>
            <person name="Calk A.E."/>
            <person name="Capers C."/>
            <person name="Corrent J.M."/>
            <person name="Delphin C.N."/>
            <person name="Erbelding G.W."/>
            <person name="Gottschalck B.A."/>
            <person name="Hale B.T."/>
            <person name="Jones N.T."/>
            <person name="Mire A.R."/>
            <person name="Perkins A.R."/>
            <person name="Quackenbush R.D."/>
            <person name="Rogers C.S."/>
            <person name="Stewart N.C."/>
            <person name="Threeton H.N."/>
            <person name="Wiggins Z.F."/>
            <person name="Hancock A.M."/>
            <person name="Gissendanner C.R."/>
            <person name="Findley A.M."/>
            <person name="Wills S.J."/>
            <person name="Clifford K.A."/>
            <person name="Elmore F.L."/>
            <person name="Knight M.S."/>
            <person name="Le K."/>
            <person name="Lobaina D."/>
            <person name="Nougues D."/>
            <person name="Salama A."/>
            <person name="Stoeber S.D."/>
            <person name="Sweeney K.J."/>
            <person name="Truong T.G."/>
            <person name="Alvaro L.E."/>
            <person name="Isern S."/>
            <person name="Michael S.F."/>
            <person name="Monti D.L."/>
            <person name="Garlena R.A."/>
            <person name="Russell D.A."/>
            <person name="Pope W.H."/>
            <person name="Jacobs-Sera D."/>
            <person name="Hatfull G.F."/>
        </authorList>
    </citation>
    <scope>NUCLEOTIDE SEQUENCE [LARGE SCALE GENOMIC DNA]</scope>
</reference>